<feature type="transmembrane region" description="Helical" evidence="6">
    <location>
        <begin position="214"/>
        <end position="237"/>
    </location>
</feature>
<keyword evidence="2" id="KW-1003">Cell membrane</keyword>
<dbReference type="eggNOG" id="COG4177">
    <property type="taxonomic scope" value="Bacteria"/>
</dbReference>
<dbReference type="Proteomes" id="UP000001520">
    <property type="component" value="Chromosome"/>
</dbReference>
<feature type="transmembrane region" description="Helical" evidence="6">
    <location>
        <begin position="60"/>
        <end position="78"/>
    </location>
</feature>
<sequence length="281" mass="30444">MEYFYSLLILVGISVILSLSLNLISGYCGQISLGHAAFYGTGAYAAAMIAQLGINIPISIIFGAIVAGVFGFIVGFSSLRVKDDFLAITTMGVNFLFIGFVRQQEWLGGEMGIYSIPATGLTKMQYSLVVTIVAIFVIMFSITIKNRWMGFAFEAIADDEDAAETVAINTSKYKLTAFILGTMLAGLAGGLYAFDIRYIGPDSFGFTESISILSMVVVGGIGSVWGVVTASIILSLLPQWLQFISDYKLLLYGGLLFLMMRFSPKGIAGIFEYVKTRTLKI</sequence>
<dbReference type="InterPro" id="IPR001851">
    <property type="entry name" value="ABC_transp_permease"/>
</dbReference>
<reference evidence="7 8" key="1">
    <citation type="journal article" date="2010" name="DNA Res.">
        <title>Bacterial lifestyle in a deep-sea hydrothermal vent chimney revealed by the genome sequence of the thermophilic bacterium Deferribacter desulfuricans SSM1.</title>
        <authorList>
            <person name="Takaki Y."/>
            <person name="Shimamura S."/>
            <person name="Nakagawa S."/>
            <person name="Fukuhara Y."/>
            <person name="Horikawa H."/>
            <person name="Ankai A."/>
            <person name="Harada T."/>
            <person name="Hosoyama A."/>
            <person name="Oguchi A."/>
            <person name="Fukui S."/>
            <person name="Fujita N."/>
            <person name="Takami H."/>
            <person name="Takai K."/>
        </authorList>
    </citation>
    <scope>NUCLEOTIDE SEQUENCE [LARGE SCALE GENOMIC DNA]</scope>
    <source>
        <strain evidence="8">DSM 14783 / JCM 11476 / NBRC 101012 / SSM1</strain>
    </source>
</reference>
<dbReference type="OrthoDB" id="9780757at2"/>
<dbReference type="STRING" id="639282.DEFDS_0930"/>
<organism evidence="7 8">
    <name type="scientific">Deferribacter desulfuricans (strain DSM 14783 / JCM 11476 / NBRC 101012 / SSM1)</name>
    <dbReference type="NCBI Taxonomy" id="639282"/>
    <lineage>
        <taxon>Bacteria</taxon>
        <taxon>Pseudomonadati</taxon>
        <taxon>Deferribacterota</taxon>
        <taxon>Deferribacteres</taxon>
        <taxon>Deferribacterales</taxon>
        <taxon>Deferribacteraceae</taxon>
        <taxon>Deferribacter</taxon>
    </lineage>
</organism>
<keyword evidence="5 6" id="KW-0472">Membrane</keyword>
<dbReference type="GO" id="GO:0015658">
    <property type="term" value="F:branched-chain amino acid transmembrane transporter activity"/>
    <property type="evidence" value="ECO:0007669"/>
    <property type="project" value="InterPro"/>
</dbReference>
<dbReference type="KEGG" id="ddf:DEFDS_0930"/>
<gene>
    <name evidence="7" type="ordered locus">DEFDS_0930</name>
</gene>
<evidence type="ECO:0000256" key="5">
    <source>
        <dbReference type="ARBA" id="ARBA00023136"/>
    </source>
</evidence>
<protein>
    <submittedName>
        <fullName evidence="7">Branched-chain amino acid ABC transporter, permease</fullName>
    </submittedName>
</protein>
<dbReference type="InterPro" id="IPR043428">
    <property type="entry name" value="LivM-like"/>
</dbReference>
<dbReference type="RefSeq" id="WP_013007649.1">
    <property type="nucleotide sequence ID" value="NC_013939.1"/>
</dbReference>
<dbReference type="HOGENOM" id="CLU_031365_1_2_0"/>
<dbReference type="EMBL" id="AP011529">
    <property type="protein sequence ID" value="BAI80402.1"/>
    <property type="molecule type" value="Genomic_DNA"/>
</dbReference>
<dbReference type="AlphaFoldDB" id="D3PCS9"/>
<evidence type="ECO:0000313" key="8">
    <source>
        <dbReference type="Proteomes" id="UP000001520"/>
    </source>
</evidence>
<dbReference type="GO" id="GO:0005886">
    <property type="term" value="C:plasma membrane"/>
    <property type="evidence" value="ECO:0007669"/>
    <property type="project" value="UniProtKB-SubCell"/>
</dbReference>
<feature type="transmembrane region" description="Helical" evidence="6">
    <location>
        <begin position="249"/>
        <end position="271"/>
    </location>
</feature>
<evidence type="ECO:0000256" key="1">
    <source>
        <dbReference type="ARBA" id="ARBA00004651"/>
    </source>
</evidence>
<dbReference type="CDD" id="cd06581">
    <property type="entry name" value="TM_PBP1_LivM_like"/>
    <property type="match status" value="1"/>
</dbReference>
<evidence type="ECO:0000256" key="4">
    <source>
        <dbReference type="ARBA" id="ARBA00022989"/>
    </source>
</evidence>
<dbReference type="PANTHER" id="PTHR30482:SF10">
    <property type="entry name" value="HIGH-AFFINITY BRANCHED-CHAIN AMINO ACID TRANSPORT PROTEIN BRAE"/>
    <property type="match status" value="1"/>
</dbReference>
<dbReference type="Pfam" id="PF02653">
    <property type="entry name" value="BPD_transp_2"/>
    <property type="match status" value="1"/>
</dbReference>
<evidence type="ECO:0000256" key="3">
    <source>
        <dbReference type="ARBA" id="ARBA00022692"/>
    </source>
</evidence>
<feature type="transmembrane region" description="Helical" evidence="6">
    <location>
        <begin position="175"/>
        <end position="194"/>
    </location>
</feature>
<keyword evidence="3 6" id="KW-0812">Transmembrane</keyword>
<evidence type="ECO:0000256" key="2">
    <source>
        <dbReference type="ARBA" id="ARBA00022475"/>
    </source>
</evidence>
<name>D3PCS9_DEFDS</name>
<keyword evidence="4 6" id="KW-1133">Transmembrane helix</keyword>
<evidence type="ECO:0000313" key="7">
    <source>
        <dbReference type="EMBL" id="BAI80402.1"/>
    </source>
</evidence>
<feature type="transmembrane region" description="Helical" evidence="6">
    <location>
        <begin position="6"/>
        <end position="24"/>
    </location>
</feature>
<evidence type="ECO:0000256" key="6">
    <source>
        <dbReference type="SAM" id="Phobius"/>
    </source>
</evidence>
<feature type="transmembrane region" description="Helical" evidence="6">
    <location>
        <begin position="85"/>
        <end position="104"/>
    </location>
</feature>
<keyword evidence="8" id="KW-1185">Reference proteome</keyword>
<proteinExistence type="predicted"/>
<comment type="subcellular location">
    <subcellularLocation>
        <location evidence="1">Cell membrane</location>
        <topology evidence="1">Multi-pass membrane protein</topology>
    </subcellularLocation>
</comment>
<feature type="transmembrane region" description="Helical" evidence="6">
    <location>
        <begin position="124"/>
        <end position="144"/>
    </location>
</feature>
<accession>D3PCS9</accession>
<feature type="transmembrane region" description="Helical" evidence="6">
    <location>
        <begin position="36"/>
        <end position="54"/>
    </location>
</feature>
<dbReference type="PANTHER" id="PTHR30482">
    <property type="entry name" value="HIGH-AFFINITY BRANCHED-CHAIN AMINO ACID TRANSPORT SYSTEM PERMEASE"/>
    <property type="match status" value="1"/>
</dbReference>